<dbReference type="Proteomes" id="UP000832097">
    <property type="component" value="Chromosome"/>
</dbReference>
<evidence type="ECO:0000256" key="4">
    <source>
        <dbReference type="ARBA" id="ARBA00023125"/>
    </source>
</evidence>
<reference evidence="7 8" key="1">
    <citation type="submission" date="2022-03" db="EMBL/GenBank/DDBJ databases">
        <title>Mucilaginibacter sp. isolated from the gut of Protaetia brevitarsis seulensis larvae.</title>
        <authorList>
            <person name="Won M."/>
            <person name="Kim S.-J."/>
            <person name="Kwon S.-W."/>
        </authorList>
    </citation>
    <scope>NUCLEOTIDE SEQUENCE [LARGE SCALE GENOMIC DNA]</scope>
    <source>
        <strain evidence="7 8">CFWR-12</strain>
    </source>
</reference>
<evidence type="ECO:0000256" key="3">
    <source>
        <dbReference type="ARBA" id="ARBA00022842"/>
    </source>
</evidence>
<keyword evidence="3" id="KW-0460">Magnesium</keyword>
<organism evidence="7 8">
    <name type="scientific">Agromyces larvae</name>
    <dbReference type="NCBI Taxonomy" id="2929802"/>
    <lineage>
        <taxon>Bacteria</taxon>
        <taxon>Bacillati</taxon>
        <taxon>Actinomycetota</taxon>
        <taxon>Actinomycetes</taxon>
        <taxon>Micrococcales</taxon>
        <taxon>Microbacteriaceae</taxon>
        <taxon>Agromyces</taxon>
    </lineage>
</organism>
<dbReference type="SUPFAM" id="SSF53098">
    <property type="entry name" value="Ribonuclease H-like"/>
    <property type="match status" value="1"/>
</dbReference>
<proteinExistence type="inferred from homology"/>
<evidence type="ECO:0000256" key="2">
    <source>
        <dbReference type="ARBA" id="ARBA00022763"/>
    </source>
</evidence>
<evidence type="ECO:0000313" key="8">
    <source>
        <dbReference type="Proteomes" id="UP000832097"/>
    </source>
</evidence>
<dbReference type="PRINTS" id="PR00696">
    <property type="entry name" value="RSOLVASERUVC"/>
</dbReference>
<keyword evidence="4" id="KW-0238">DNA-binding</keyword>
<dbReference type="RefSeq" id="WP_243558110.1">
    <property type="nucleotide sequence ID" value="NZ_CP094528.1"/>
</dbReference>
<accession>A0ABY4C5Q1</accession>
<dbReference type="InterPro" id="IPR012337">
    <property type="entry name" value="RNaseH-like_sf"/>
</dbReference>
<dbReference type="InterPro" id="IPR036397">
    <property type="entry name" value="RNaseH_sf"/>
</dbReference>
<dbReference type="EMBL" id="CP094528">
    <property type="protein sequence ID" value="UOE45511.1"/>
    <property type="molecule type" value="Genomic_DNA"/>
</dbReference>
<keyword evidence="6" id="KW-0234">DNA repair</keyword>
<keyword evidence="2" id="KW-0227">DNA damage</keyword>
<keyword evidence="8" id="KW-1185">Reference proteome</keyword>
<keyword evidence="5" id="KW-0233">DNA recombination</keyword>
<evidence type="ECO:0000313" key="7">
    <source>
        <dbReference type="EMBL" id="UOE45511.1"/>
    </source>
</evidence>
<name>A0ABY4C5Q1_9MICO</name>
<comment type="similarity">
    <text evidence="1">Belongs to the RuvC family.</text>
</comment>
<dbReference type="Gene3D" id="3.30.420.10">
    <property type="entry name" value="Ribonuclease H-like superfamily/Ribonuclease H"/>
    <property type="match status" value="1"/>
</dbReference>
<evidence type="ECO:0000256" key="1">
    <source>
        <dbReference type="ARBA" id="ARBA00009518"/>
    </source>
</evidence>
<protein>
    <submittedName>
        <fullName evidence="7">Uncharacterized protein</fullName>
    </submittedName>
</protein>
<evidence type="ECO:0000256" key="6">
    <source>
        <dbReference type="ARBA" id="ARBA00023204"/>
    </source>
</evidence>
<dbReference type="InterPro" id="IPR002176">
    <property type="entry name" value="X-over_junc_endoDNase_RuvC"/>
</dbReference>
<evidence type="ECO:0000256" key="5">
    <source>
        <dbReference type="ARBA" id="ARBA00023172"/>
    </source>
</evidence>
<sequence length="179" mass="18826">MDVLGVDPSLTMTGMAKSEAGLVSARRFATSPVEGLAGMRRRIRWIVRAVLAFAPAECVTVIEAPVLASGGMSGEFVARCGLYHFLVDQLFVRGPVVAVAPPTRALYATGSGRAGKREVLASMRARHPDVLIPDHNAADALALCGMGARWSGHPIDPGLTGRPLEAMATPAWPQLKGDA</sequence>
<gene>
    <name evidence="7" type="ORF">MTO99_07065</name>
</gene>